<gene>
    <name evidence="11" type="primary">aroK</name>
    <name evidence="12" type="ORF">ACCUM_3716</name>
</gene>
<dbReference type="PRINTS" id="PR01100">
    <property type="entry name" value="SHIKIMTKNASE"/>
</dbReference>
<keyword evidence="11" id="KW-0963">Cytoplasm</keyword>
<dbReference type="Pfam" id="PF01202">
    <property type="entry name" value="SKI"/>
    <property type="match status" value="1"/>
</dbReference>
<keyword evidence="9 11" id="KW-0057">Aromatic amino acid biosynthesis</keyword>
<dbReference type="EMBL" id="SWAD01000035">
    <property type="protein sequence ID" value="TMQ76991.1"/>
    <property type="molecule type" value="Genomic_DNA"/>
</dbReference>
<dbReference type="GO" id="GO:0005829">
    <property type="term" value="C:cytosol"/>
    <property type="evidence" value="ECO:0007669"/>
    <property type="project" value="TreeGrafter"/>
</dbReference>
<protein>
    <recommendedName>
        <fullName evidence="3 11">Shikimate kinase</fullName>
        <shortName evidence="11">SK</shortName>
        <ecNumber evidence="3 11">2.7.1.71</ecNumber>
    </recommendedName>
</protein>
<dbReference type="GO" id="GO:0009073">
    <property type="term" value="P:aromatic amino acid family biosynthetic process"/>
    <property type="evidence" value="ECO:0007669"/>
    <property type="project" value="UniProtKB-KW"/>
</dbReference>
<evidence type="ECO:0000256" key="3">
    <source>
        <dbReference type="ARBA" id="ARBA00012154"/>
    </source>
</evidence>
<dbReference type="Gene3D" id="3.40.50.300">
    <property type="entry name" value="P-loop containing nucleotide triphosphate hydrolases"/>
    <property type="match status" value="1"/>
</dbReference>
<reference evidence="12 13" key="1">
    <citation type="submission" date="2019-04" db="EMBL/GenBank/DDBJ databases">
        <title>A novel phosphate-accumulating bacterium identified in bioreactor for phosphate removal from wastewater.</title>
        <authorList>
            <person name="Kotlyarov R.Y."/>
            <person name="Beletsky A.V."/>
            <person name="Kallistova A.Y."/>
            <person name="Dorofeev A.G."/>
            <person name="Nikolaev Y.Y."/>
            <person name="Pimenov N.V."/>
            <person name="Ravin N.V."/>
            <person name="Mardanov A.V."/>
        </authorList>
    </citation>
    <scope>NUCLEOTIDE SEQUENCE [LARGE SCALE GENOMIC DNA]</scope>
    <source>
        <strain evidence="12 13">Bin19</strain>
    </source>
</reference>
<evidence type="ECO:0000256" key="5">
    <source>
        <dbReference type="ARBA" id="ARBA00022679"/>
    </source>
</evidence>
<dbReference type="GO" id="GO:0008652">
    <property type="term" value="P:amino acid biosynthetic process"/>
    <property type="evidence" value="ECO:0007669"/>
    <property type="project" value="UniProtKB-KW"/>
</dbReference>
<feature type="binding site" evidence="11">
    <location>
        <position position="121"/>
    </location>
    <ligand>
        <name>ATP</name>
        <dbReference type="ChEBI" id="CHEBI:30616"/>
    </ligand>
</feature>
<evidence type="ECO:0000256" key="7">
    <source>
        <dbReference type="ARBA" id="ARBA00022777"/>
    </source>
</evidence>
<comment type="subcellular location">
    <subcellularLocation>
        <location evidence="11">Cytoplasm</location>
    </subcellularLocation>
</comment>
<dbReference type="UniPathway" id="UPA00053">
    <property type="reaction ID" value="UER00088"/>
</dbReference>
<dbReference type="PROSITE" id="PS01128">
    <property type="entry name" value="SHIKIMATE_KINASE"/>
    <property type="match status" value="1"/>
</dbReference>
<dbReference type="GO" id="GO:0005524">
    <property type="term" value="F:ATP binding"/>
    <property type="evidence" value="ECO:0007669"/>
    <property type="project" value="UniProtKB-UniRule"/>
</dbReference>
<feature type="binding site" evidence="11">
    <location>
        <begin position="15"/>
        <end position="20"/>
    </location>
    <ligand>
        <name>ATP</name>
        <dbReference type="ChEBI" id="CHEBI:30616"/>
    </ligand>
</feature>
<feature type="binding site" evidence="11">
    <location>
        <position position="19"/>
    </location>
    <ligand>
        <name>Mg(2+)</name>
        <dbReference type="ChEBI" id="CHEBI:18420"/>
    </ligand>
</feature>
<dbReference type="AlphaFoldDB" id="A0A5S4ENK7"/>
<comment type="cofactor">
    <cofactor evidence="11">
        <name>Mg(2+)</name>
        <dbReference type="ChEBI" id="CHEBI:18420"/>
    </cofactor>
    <text evidence="11">Binds 1 Mg(2+) ion per subunit.</text>
</comment>
<keyword evidence="8 11" id="KW-0067">ATP-binding</keyword>
<proteinExistence type="inferred from homology"/>
<dbReference type="PANTHER" id="PTHR21087">
    <property type="entry name" value="SHIKIMATE KINASE"/>
    <property type="match status" value="1"/>
</dbReference>
<evidence type="ECO:0000256" key="9">
    <source>
        <dbReference type="ARBA" id="ARBA00023141"/>
    </source>
</evidence>
<comment type="caution">
    <text evidence="12">The sequence shown here is derived from an EMBL/GenBank/DDBJ whole genome shotgun (WGS) entry which is preliminary data.</text>
</comment>
<feature type="binding site" evidence="11">
    <location>
        <position position="140"/>
    </location>
    <ligand>
        <name>substrate</name>
    </ligand>
</feature>
<comment type="pathway">
    <text evidence="1 11">Metabolic intermediate biosynthesis; chorismate biosynthesis; chorismate from D-erythrose 4-phosphate and phosphoenolpyruvate: step 5/7.</text>
</comment>
<name>A0A5S4ENK7_9PROT</name>
<dbReference type="InterPro" id="IPR023000">
    <property type="entry name" value="Shikimate_kinase_CS"/>
</dbReference>
<evidence type="ECO:0000256" key="1">
    <source>
        <dbReference type="ARBA" id="ARBA00004842"/>
    </source>
</evidence>
<dbReference type="CDD" id="cd00464">
    <property type="entry name" value="SK"/>
    <property type="match status" value="1"/>
</dbReference>
<evidence type="ECO:0000313" key="13">
    <source>
        <dbReference type="Proteomes" id="UP000306324"/>
    </source>
</evidence>
<comment type="caution">
    <text evidence="11">Lacks conserved residue(s) required for the propagation of feature annotation.</text>
</comment>
<dbReference type="PANTHER" id="PTHR21087:SF16">
    <property type="entry name" value="SHIKIMATE KINASE 1, CHLOROPLASTIC"/>
    <property type="match status" value="1"/>
</dbReference>
<dbReference type="Proteomes" id="UP000306324">
    <property type="component" value="Unassembled WGS sequence"/>
</dbReference>
<accession>A0A5S4ENK7</accession>
<keyword evidence="5 11" id="KW-0808">Transferase</keyword>
<keyword evidence="11" id="KW-0460">Magnesium</keyword>
<keyword evidence="13" id="KW-1185">Reference proteome</keyword>
<dbReference type="SUPFAM" id="SSF52540">
    <property type="entry name" value="P-loop containing nucleoside triphosphate hydrolases"/>
    <property type="match status" value="1"/>
</dbReference>
<evidence type="ECO:0000313" key="12">
    <source>
        <dbReference type="EMBL" id="TMQ76991.1"/>
    </source>
</evidence>
<comment type="similarity">
    <text evidence="2 11">Belongs to the shikimate kinase family.</text>
</comment>
<dbReference type="GO" id="GO:0000287">
    <property type="term" value="F:magnesium ion binding"/>
    <property type="evidence" value="ECO:0007669"/>
    <property type="project" value="UniProtKB-UniRule"/>
</dbReference>
<dbReference type="EC" id="2.7.1.71" evidence="3 11"/>
<evidence type="ECO:0000256" key="4">
    <source>
        <dbReference type="ARBA" id="ARBA00022605"/>
    </source>
</evidence>
<organism evidence="12 13">
    <name type="scientific">Candidatus Accumulibacter phosphatis</name>
    <dbReference type="NCBI Taxonomy" id="327160"/>
    <lineage>
        <taxon>Bacteria</taxon>
        <taxon>Pseudomonadati</taxon>
        <taxon>Pseudomonadota</taxon>
        <taxon>Betaproteobacteria</taxon>
        <taxon>Candidatus Accumulibacter</taxon>
    </lineage>
</organism>
<dbReference type="InterPro" id="IPR031322">
    <property type="entry name" value="Shikimate/glucono_kinase"/>
</dbReference>
<evidence type="ECO:0000256" key="11">
    <source>
        <dbReference type="HAMAP-Rule" id="MF_00109"/>
    </source>
</evidence>
<keyword evidence="4 11" id="KW-0028">Amino-acid biosynthesis</keyword>
<evidence type="ECO:0000256" key="6">
    <source>
        <dbReference type="ARBA" id="ARBA00022741"/>
    </source>
</evidence>
<keyword evidence="11" id="KW-0479">Metal-binding</keyword>
<sequence>MNNDKRNVYLVGLMGAGKTTIGKALARRLAYHFVDTDHEVEARTGVGLPTIFEIEGEDGFRRREAQVIAELADLDAQVVATGGGAVLRPENRQNLRASGLVIYLDVPLPTLHERTRHDKKRPLLQVSDPRQRLRELHAQRDPLYREVADLVVSGSRITVQSVLNLLIKKVGEPWKR</sequence>
<feature type="binding site" evidence="11">
    <location>
        <position position="61"/>
    </location>
    <ligand>
        <name>substrate</name>
    </ligand>
</feature>
<dbReference type="GO" id="GO:0004765">
    <property type="term" value="F:shikimate kinase activity"/>
    <property type="evidence" value="ECO:0007669"/>
    <property type="project" value="UniProtKB-UniRule"/>
</dbReference>
<comment type="subunit">
    <text evidence="11">Monomer.</text>
</comment>
<dbReference type="InterPro" id="IPR000623">
    <property type="entry name" value="Shikimate_kinase/TSH1"/>
</dbReference>
<dbReference type="InterPro" id="IPR027417">
    <property type="entry name" value="P-loop_NTPase"/>
</dbReference>
<feature type="binding site" evidence="11">
    <location>
        <position position="83"/>
    </location>
    <ligand>
        <name>substrate</name>
    </ligand>
</feature>
<dbReference type="GO" id="GO:0009423">
    <property type="term" value="P:chorismate biosynthetic process"/>
    <property type="evidence" value="ECO:0007669"/>
    <property type="project" value="UniProtKB-UniRule"/>
</dbReference>
<evidence type="ECO:0000256" key="2">
    <source>
        <dbReference type="ARBA" id="ARBA00006997"/>
    </source>
</evidence>
<comment type="catalytic activity">
    <reaction evidence="10 11">
        <text>shikimate + ATP = 3-phosphoshikimate + ADP + H(+)</text>
        <dbReference type="Rhea" id="RHEA:13121"/>
        <dbReference type="ChEBI" id="CHEBI:15378"/>
        <dbReference type="ChEBI" id="CHEBI:30616"/>
        <dbReference type="ChEBI" id="CHEBI:36208"/>
        <dbReference type="ChEBI" id="CHEBI:145989"/>
        <dbReference type="ChEBI" id="CHEBI:456216"/>
        <dbReference type="EC" id="2.7.1.71"/>
    </reaction>
</comment>
<evidence type="ECO:0000256" key="10">
    <source>
        <dbReference type="ARBA" id="ARBA00048567"/>
    </source>
</evidence>
<keyword evidence="6 11" id="KW-0547">Nucleotide-binding</keyword>
<evidence type="ECO:0000256" key="8">
    <source>
        <dbReference type="ARBA" id="ARBA00022840"/>
    </source>
</evidence>
<keyword evidence="7 11" id="KW-0418">Kinase</keyword>
<dbReference type="HAMAP" id="MF_00109">
    <property type="entry name" value="Shikimate_kinase"/>
    <property type="match status" value="1"/>
</dbReference>
<feature type="binding site" evidence="11">
    <location>
        <position position="37"/>
    </location>
    <ligand>
        <name>substrate</name>
    </ligand>
</feature>
<comment type="function">
    <text evidence="11">Catalyzes the specific phosphorylation of the 3-hydroxyl group of shikimic acid using ATP as a cosubstrate.</text>
</comment>